<sequence>MLVAERGQREVQLVHTHPRLCTFTPQRNPLLRTTNARLVSLSNQHISLLVLSASVTAAGPRLGRLLMTPLQPSFPPELLPAPPRKSHLQQTGTPSRSPAPRGRARGARDRMRPAQTSLLLQVATT</sequence>
<dbReference type="Proteomes" id="UP001221898">
    <property type="component" value="Unassembled WGS sequence"/>
</dbReference>
<keyword evidence="3" id="KW-1185">Reference proteome</keyword>
<comment type="caution">
    <text evidence="2">The sequence shown here is derived from an EMBL/GenBank/DDBJ whole genome shotgun (WGS) entry which is preliminary data.</text>
</comment>
<feature type="compositionally biased region" description="Polar residues" evidence="1">
    <location>
        <begin position="115"/>
        <end position="125"/>
    </location>
</feature>
<feature type="region of interest" description="Disordered" evidence="1">
    <location>
        <begin position="71"/>
        <end position="125"/>
    </location>
</feature>
<evidence type="ECO:0000313" key="2">
    <source>
        <dbReference type="EMBL" id="KAJ8407994.1"/>
    </source>
</evidence>
<dbReference type="AlphaFoldDB" id="A0AAD7SSF6"/>
<protein>
    <submittedName>
        <fullName evidence="2">Uncharacterized protein</fullName>
    </submittedName>
</protein>
<dbReference type="EMBL" id="JAINUG010000036">
    <property type="protein sequence ID" value="KAJ8407994.1"/>
    <property type="molecule type" value="Genomic_DNA"/>
</dbReference>
<organism evidence="2 3">
    <name type="scientific">Aldrovandia affinis</name>
    <dbReference type="NCBI Taxonomy" id="143900"/>
    <lineage>
        <taxon>Eukaryota</taxon>
        <taxon>Metazoa</taxon>
        <taxon>Chordata</taxon>
        <taxon>Craniata</taxon>
        <taxon>Vertebrata</taxon>
        <taxon>Euteleostomi</taxon>
        <taxon>Actinopterygii</taxon>
        <taxon>Neopterygii</taxon>
        <taxon>Teleostei</taxon>
        <taxon>Notacanthiformes</taxon>
        <taxon>Halosauridae</taxon>
        <taxon>Aldrovandia</taxon>
    </lineage>
</organism>
<gene>
    <name evidence="2" type="ORF">AAFF_G00262220</name>
</gene>
<evidence type="ECO:0000313" key="3">
    <source>
        <dbReference type="Proteomes" id="UP001221898"/>
    </source>
</evidence>
<proteinExistence type="predicted"/>
<accession>A0AAD7SSF6</accession>
<reference evidence="2" key="1">
    <citation type="journal article" date="2023" name="Science">
        <title>Genome structures resolve the early diversification of teleost fishes.</title>
        <authorList>
            <person name="Parey E."/>
            <person name="Louis A."/>
            <person name="Montfort J."/>
            <person name="Bouchez O."/>
            <person name="Roques C."/>
            <person name="Iampietro C."/>
            <person name="Lluch J."/>
            <person name="Castinel A."/>
            <person name="Donnadieu C."/>
            <person name="Desvignes T."/>
            <person name="Floi Bucao C."/>
            <person name="Jouanno E."/>
            <person name="Wen M."/>
            <person name="Mejri S."/>
            <person name="Dirks R."/>
            <person name="Jansen H."/>
            <person name="Henkel C."/>
            <person name="Chen W.J."/>
            <person name="Zahm M."/>
            <person name="Cabau C."/>
            <person name="Klopp C."/>
            <person name="Thompson A.W."/>
            <person name="Robinson-Rechavi M."/>
            <person name="Braasch I."/>
            <person name="Lecointre G."/>
            <person name="Bobe J."/>
            <person name="Postlethwait J.H."/>
            <person name="Berthelot C."/>
            <person name="Roest Crollius H."/>
            <person name="Guiguen Y."/>
        </authorList>
    </citation>
    <scope>NUCLEOTIDE SEQUENCE</scope>
    <source>
        <tissue evidence="2">Blood</tissue>
    </source>
</reference>
<evidence type="ECO:0000256" key="1">
    <source>
        <dbReference type="SAM" id="MobiDB-lite"/>
    </source>
</evidence>
<name>A0AAD7SSF6_9TELE</name>
<feature type="compositionally biased region" description="Pro residues" evidence="1">
    <location>
        <begin position="72"/>
        <end position="83"/>
    </location>
</feature>